<sequence length="177" mass="18919">MAQALELFFDAEADAAVRVLWQRLDDAGVPSMATRTHQRHRPHVTLAMGATIPPSARRALAADLGTLSIPDLWLYTLGTFPGEDSVLLLSAITDTELLAVHSAAHDALAGKVTQPSAYHLPGAWVPHCTLAQGITRDELSAGFAVLHPAEPIRATVTEVGITDTRTGEVEVLISTRE</sequence>
<evidence type="ECO:0000313" key="2">
    <source>
        <dbReference type="Proteomes" id="UP001180845"/>
    </source>
</evidence>
<keyword evidence="1" id="KW-0436">Ligase</keyword>
<dbReference type="PANTHER" id="PTHR36039">
    <property type="match status" value="1"/>
</dbReference>
<organism evidence="1 2">
    <name type="scientific">Haloactinomyces albus</name>
    <dbReference type="NCBI Taxonomy" id="1352928"/>
    <lineage>
        <taxon>Bacteria</taxon>
        <taxon>Bacillati</taxon>
        <taxon>Actinomycetota</taxon>
        <taxon>Actinomycetes</taxon>
        <taxon>Actinopolysporales</taxon>
        <taxon>Actinopolysporaceae</taxon>
        <taxon>Haloactinomyces</taxon>
    </lineage>
</organism>
<evidence type="ECO:0000313" key="1">
    <source>
        <dbReference type="EMBL" id="MDR7301661.1"/>
    </source>
</evidence>
<dbReference type="PANTHER" id="PTHR36039:SF2">
    <property type="entry name" value="RNA LIGASE_CYCLIC NUCLEOTIDE PHOSPHODIESTERASE FAMILY PROTEIN"/>
    <property type="match status" value="1"/>
</dbReference>
<dbReference type="InterPro" id="IPR009097">
    <property type="entry name" value="Cyclic_Pdiesterase"/>
</dbReference>
<dbReference type="SUPFAM" id="SSF55144">
    <property type="entry name" value="LigT-like"/>
    <property type="match status" value="1"/>
</dbReference>
<dbReference type="AlphaFoldDB" id="A0AAE4CLS8"/>
<protein>
    <submittedName>
        <fullName evidence="1">2'-5' RNA ligase</fullName>
    </submittedName>
</protein>
<proteinExistence type="predicted"/>
<dbReference type="RefSeq" id="WP_310272496.1">
    <property type="nucleotide sequence ID" value="NZ_JAVDXW010000001.1"/>
</dbReference>
<comment type="caution">
    <text evidence="1">The sequence shown here is derived from an EMBL/GenBank/DDBJ whole genome shotgun (WGS) entry which is preliminary data.</text>
</comment>
<dbReference type="EMBL" id="JAVDXW010000001">
    <property type="protein sequence ID" value="MDR7301661.1"/>
    <property type="molecule type" value="Genomic_DNA"/>
</dbReference>
<dbReference type="Pfam" id="PF13563">
    <property type="entry name" value="2_5_RNA_ligase2"/>
    <property type="match status" value="1"/>
</dbReference>
<dbReference type="Gene3D" id="3.90.1140.10">
    <property type="entry name" value="Cyclic phosphodiesterase"/>
    <property type="match status" value="1"/>
</dbReference>
<reference evidence="1" key="1">
    <citation type="submission" date="2023-07" db="EMBL/GenBank/DDBJ databases">
        <title>Sequencing the genomes of 1000 actinobacteria strains.</title>
        <authorList>
            <person name="Klenk H.-P."/>
        </authorList>
    </citation>
    <scope>NUCLEOTIDE SEQUENCE</scope>
    <source>
        <strain evidence="1">DSM 45977</strain>
    </source>
</reference>
<dbReference type="Proteomes" id="UP001180845">
    <property type="component" value="Unassembled WGS sequence"/>
</dbReference>
<accession>A0AAE4CLS8</accession>
<dbReference type="GO" id="GO:0016874">
    <property type="term" value="F:ligase activity"/>
    <property type="evidence" value="ECO:0007669"/>
    <property type="project" value="UniProtKB-KW"/>
</dbReference>
<keyword evidence="2" id="KW-1185">Reference proteome</keyword>
<gene>
    <name evidence="1" type="ORF">JOF55_001842</name>
</gene>
<name>A0AAE4CLS8_9ACTN</name>